<evidence type="ECO:0000313" key="2">
    <source>
        <dbReference type="EMBL" id="CAH1237971.1"/>
    </source>
</evidence>
<gene>
    <name evidence="2" type="primary">Hypp5478</name>
    <name evidence="2" type="ORF">BLAG_LOCUS2742</name>
</gene>
<organism evidence="2 3">
    <name type="scientific">Branchiostoma lanceolatum</name>
    <name type="common">Common lancelet</name>
    <name type="synonym">Amphioxus lanceolatum</name>
    <dbReference type="NCBI Taxonomy" id="7740"/>
    <lineage>
        <taxon>Eukaryota</taxon>
        <taxon>Metazoa</taxon>
        <taxon>Chordata</taxon>
        <taxon>Cephalochordata</taxon>
        <taxon>Leptocardii</taxon>
        <taxon>Amphioxiformes</taxon>
        <taxon>Branchiostomatidae</taxon>
        <taxon>Branchiostoma</taxon>
    </lineage>
</organism>
<sequence length="305" mass="35635">MAYKRLIELRESYQSYRAPTPPPNPDTVDEAIQRMERESRNLRHEATQDREVRRQRPQRPSMNNKNRYVRTSPTAEERDRALDEHSERINQRKMHLQMFGEDRSTSKLPSKRHNKTIRAPEKLHQLKQECPDKVPFNNKYHRHQMVRATAMFGDDPTKKTSKTRRAPAQPSLVGVQNARGMMGEERRRYQMYHDEDEEIYITVREYHPDRLKHATTTDLSSDRTATKLPPLAPQHHHVTRKGIAGDGNTSASSMLRDPKPPAAAKSDISMATHPYRQKLSRRRTKDARALKRRYDDPSGPVRGKH</sequence>
<feature type="region of interest" description="Disordered" evidence="1">
    <location>
        <begin position="214"/>
        <end position="305"/>
    </location>
</feature>
<evidence type="ECO:0000256" key="1">
    <source>
        <dbReference type="SAM" id="MobiDB-lite"/>
    </source>
</evidence>
<evidence type="ECO:0000313" key="3">
    <source>
        <dbReference type="Proteomes" id="UP000838412"/>
    </source>
</evidence>
<reference evidence="2" key="1">
    <citation type="submission" date="2022-01" db="EMBL/GenBank/DDBJ databases">
        <authorList>
            <person name="Braso-Vives M."/>
        </authorList>
    </citation>
    <scope>NUCLEOTIDE SEQUENCE</scope>
</reference>
<feature type="region of interest" description="Disordered" evidence="1">
    <location>
        <begin position="153"/>
        <end position="172"/>
    </location>
</feature>
<proteinExistence type="predicted"/>
<accession>A0A8J9W698</accession>
<dbReference type="OrthoDB" id="10016562at2759"/>
<feature type="compositionally biased region" description="Polar residues" evidence="1">
    <location>
        <begin position="58"/>
        <end position="74"/>
    </location>
</feature>
<feature type="region of interest" description="Disordered" evidence="1">
    <location>
        <begin position="12"/>
        <end position="89"/>
    </location>
</feature>
<name>A0A8J9W698_BRALA</name>
<feature type="compositionally biased region" description="Basic and acidic residues" evidence="1">
    <location>
        <begin position="286"/>
        <end position="296"/>
    </location>
</feature>
<dbReference type="EMBL" id="OV696695">
    <property type="protein sequence ID" value="CAH1237971.1"/>
    <property type="molecule type" value="Genomic_DNA"/>
</dbReference>
<keyword evidence="3" id="KW-1185">Reference proteome</keyword>
<feature type="compositionally biased region" description="Basic residues" evidence="1">
    <location>
        <begin position="275"/>
        <end position="285"/>
    </location>
</feature>
<protein>
    <submittedName>
        <fullName evidence="2">Hypp5478 protein</fullName>
    </submittedName>
</protein>
<dbReference type="AlphaFoldDB" id="A0A8J9W698"/>
<dbReference type="Proteomes" id="UP000838412">
    <property type="component" value="Chromosome 10"/>
</dbReference>
<feature type="compositionally biased region" description="Basic and acidic residues" evidence="1">
    <location>
        <begin position="31"/>
        <end position="54"/>
    </location>
</feature>
<feature type="compositionally biased region" description="Basic and acidic residues" evidence="1">
    <location>
        <begin position="75"/>
        <end position="89"/>
    </location>
</feature>